<keyword evidence="6 10" id="KW-0067">ATP-binding</keyword>
<dbReference type="SMART" id="SM00487">
    <property type="entry name" value="DEXDc"/>
    <property type="match status" value="1"/>
</dbReference>
<comment type="caution">
    <text evidence="16">The sequence shown here is derived from an EMBL/GenBank/DDBJ whole genome shotgun (WGS) entry which is preliminary data.</text>
</comment>
<dbReference type="CDD" id="cd18787">
    <property type="entry name" value="SF2_C_DEAD"/>
    <property type="match status" value="1"/>
</dbReference>
<comment type="catalytic activity">
    <reaction evidence="9 10">
        <text>ATP + H2O = ADP + phosphate + H(+)</text>
        <dbReference type="Rhea" id="RHEA:13065"/>
        <dbReference type="ChEBI" id="CHEBI:15377"/>
        <dbReference type="ChEBI" id="CHEBI:15378"/>
        <dbReference type="ChEBI" id="CHEBI:30616"/>
        <dbReference type="ChEBI" id="CHEBI:43474"/>
        <dbReference type="ChEBI" id="CHEBI:456216"/>
        <dbReference type="EC" id="3.6.4.13"/>
    </reaction>
</comment>
<dbReference type="Pfam" id="PF03880">
    <property type="entry name" value="DbpA"/>
    <property type="match status" value="1"/>
</dbReference>
<dbReference type="Gene3D" id="3.40.50.300">
    <property type="entry name" value="P-loop containing nucleotide triphosphate hydrolases"/>
    <property type="match status" value="2"/>
</dbReference>
<dbReference type="EC" id="3.6.4.13" evidence="10"/>
<dbReference type="PROSITE" id="PS51192">
    <property type="entry name" value="HELICASE_ATP_BIND_1"/>
    <property type="match status" value="1"/>
</dbReference>
<feature type="compositionally biased region" description="Low complexity" evidence="12">
    <location>
        <begin position="620"/>
        <end position="647"/>
    </location>
</feature>
<feature type="domain" description="DEAD-box RNA helicase Q" evidence="15">
    <location>
        <begin position="13"/>
        <end position="41"/>
    </location>
</feature>
<keyword evidence="7 10" id="KW-0694">RNA-binding</keyword>
<dbReference type="GO" id="GO:0005524">
    <property type="term" value="F:ATP binding"/>
    <property type="evidence" value="ECO:0007669"/>
    <property type="project" value="UniProtKB-UniRule"/>
</dbReference>
<evidence type="ECO:0000256" key="2">
    <source>
        <dbReference type="ARBA" id="ARBA00022490"/>
    </source>
</evidence>
<dbReference type="Proteomes" id="UP000319486">
    <property type="component" value="Unassembled WGS sequence"/>
</dbReference>
<evidence type="ECO:0000256" key="10">
    <source>
        <dbReference type="HAMAP-Rule" id="MF_00964"/>
    </source>
</evidence>
<dbReference type="InterPro" id="IPR050547">
    <property type="entry name" value="DEAD_box_RNA_helicases"/>
</dbReference>
<dbReference type="CDD" id="cd00268">
    <property type="entry name" value="DEADc"/>
    <property type="match status" value="1"/>
</dbReference>
<dbReference type="HAMAP" id="MF_00964">
    <property type="entry name" value="DEAD_helicase_DeaD"/>
    <property type="match status" value="1"/>
</dbReference>
<dbReference type="InterPro" id="IPR012677">
    <property type="entry name" value="Nucleotide-bd_a/b_plait_sf"/>
</dbReference>
<dbReference type="InterPro" id="IPR028618">
    <property type="entry name" value="DEAD_helicase_DeaD"/>
</dbReference>
<name>A0A502CD51_9GAMM</name>
<dbReference type="InterPro" id="IPR014001">
    <property type="entry name" value="Helicase_ATP-bd"/>
</dbReference>
<dbReference type="RefSeq" id="WP_140650024.1">
    <property type="nucleotide sequence ID" value="NZ_RCZB01000001.1"/>
</dbReference>
<dbReference type="OrthoDB" id="9805696at2"/>
<evidence type="ECO:0000256" key="8">
    <source>
        <dbReference type="ARBA" id="ARBA00023016"/>
    </source>
</evidence>
<evidence type="ECO:0000256" key="7">
    <source>
        <dbReference type="ARBA" id="ARBA00022884"/>
    </source>
</evidence>
<evidence type="ECO:0000256" key="1">
    <source>
        <dbReference type="ARBA" id="ARBA00004496"/>
    </source>
</evidence>
<keyword evidence="17" id="KW-1185">Reference proteome</keyword>
<reference evidence="16 17" key="1">
    <citation type="journal article" date="2019" name="Environ. Microbiol.">
        <title>Species interactions and distinct microbial communities in high Arctic permafrost affected cryosols are associated with the CH4 and CO2 gas fluxes.</title>
        <authorList>
            <person name="Altshuler I."/>
            <person name="Hamel J."/>
            <person name="Turney S."/>
            <person name="Magnuson E."/>
            <person name="Levesque R."/>
            <person name="Greer C."/>
            <person name="Whyte L.G."/>
        </authorList>
    </citation>
    <scope>NUCLEOTIDE SEQUENCE [LARGE SCALE GENOMIC DNA]</scope>
    <source>
        <strain evidence="16 17">S13Y</strain>
    </source>
</reference>
<dbReference type="SMART" id="SM00490">
    <property type="entry name" value="HELICc"/>
    <property type="match status" value="1"/>
</dbReference>
<dbReference type="GO" id="GO:0033592">
    <property type="term" value="F:RNA strand annealing activity"/>
    <property type="evidence" value="ECO:0007669"/>
    <property type="project" value="TreeGrafter"/>
</dbReference>
<dbReference type="Pfam" id="PF25399">
    <property type="entry name" value="DeaD_dimer"/>
    <property type="match status" value="1"/>
</dbReference>
<dbReference type="Pfam" id="PF00270">
    <property type="entry name" value="DEAD"/>
    <property type="match status" value="1"/>
</dbReference>
<dbReference type="FunFam" id="3.40.50.300:FF:000108">
    <property type="entry name" value="ATP-dependent RNA helicase RhlE"/>
    <property type="match status" value="1"/>
</dbReference>
<comment type="function">
    <text evidence="10">DEAD-box RNA helicase involved in various cellular processes at low temperature, including ribosome biogenesis, mRNA degradation and translation initiation.</text>
</comment>
<dbReference type="InterPro" id="IPR001650">
    <property type="entry name" value="Helicase_C-like"/>
</dbReference>
<evidence type="ECO:0000256" key="6">
    <source>
        <dbReference type="ARBA" id="ARBA00022840"/>
    </source>
</evidence>
<dbReference type="STRING" id="582702.SAMN05192579_106193"/>
<dbReference type="FunFam" id="3.30.70.330:FF:000068">
    <property type="entry name" value="ATP-dependent RNA helicase DeaD"/>
    <property type="match status" value="1"/>
</dbReference>
<protein>
    <recommendedName>
        <fullName evidence="10">ATP-dependent RNA helicase DeaD</fullName>
        <ecNumber evidence="10">3.6.4.13</ecNumber>
    </recommendedName>
    <alternativeName>
        <fullName evidence="10">Cold-shock DEAD box protein A</fullName>
    </alternativeName>
</protein>
<sequence>MSSPVSDNAPVPSGFGALALHPDVLRVLADVGYESPSPIQAATIPPLMEGRDVLGQAQTGTGKTAAFALPILSRLTPRAGKPQALVLAPTRELAIQVAEAFQRYAAHIPGFQVLPIYGGQSYGPQLHSLKRGVHVVVGTPGRVIDHMNKGTLDLSELRFLVLDEADEMLRMGFIDDVEKVLQATPPERQVALFSATMPTVIRKIAQRHLKDPIEINIKSSASTTPNIRQRYWFVSGMHKLDALTRILEAEPFDAMIIFARTKQATDELAGKLQARGLAAAAINGDIAQPQRERVIQQLKDGKLDILVATDVAARGLDVDRISHVFNYDIPYDTESYVHRIGRTGRAGRSGEAILFVSPRERGMLNAIERATKQPIEQMQLPSVDVVNDVRIGKFKQRISDMLAQGDLGQFQQLIEQYEQEHNVPALEIAAALARIAQGDQPLLLAPPKREKYEPASRERVDRAVPRERTSSERRPPSGRDATAASHPPRESRPHEQRPREHGAHENAPPRHSAHESTPPRDFGHRPVRAHATEEGKRTYRVEVGHEHGVKPGNIVGAIANEAGLESQFIGRLSIRDHYSLIDLPDGMPAEVFEHLKKVWVVQQQLRIHEWDGTDTGTSAPPSHKPGGFKKPGSFKPRPSGGKPPRRK</sequence>
<dbReference type="GO" id="GO:0005829">
    <property type="term" value="C:cytosol"/>
    <property type="evidence" value="ECO:0007669"/>
    <property type="project" value="TreeGrafter"/>
</dbReference>
<dbReference type="GO" id="GO:0000027">
    <property type="term" value="P:ribosomal large subunit assembly"/>
    <property type="evidence" value="ECO:0007669"/>
    <property type="project" value="UniProtKB-UniRule"/>
</dbReference>
<feature type="region of interest" description="Disordered" evidence="12">
    <location>
        <begin position="610"/>
        <end position="647"/>
    </location>
</feature>
<dbReference type="PANTHER" id="PTHR47963:SF8">
    <property type="entry name" value="ATP-DEPENDENT RNA HELICASE DEAD"/>
    <property type="match status" value="1"/>
</dbReference>
<feature type="short sequence motif" description="Q motif" evidence="11">
    <location>
        <begin position="13"/>
        <end position="41"/>
    </location>
</feature>
<dbReference type="InterPro" id="IPR000629">
    <property type="entry name" value="RNA-helicase_DEAD-box_CS"/>
</dbReference>
<dbReference type="InterPro" id="IPR034415">
    <property type="entry name" value="CsdA_RRM"/>
</dbReference>
<keyword evidence="3 10" id="KW-0547">Nucleotide-binding</keyword>
<dbReference type="GO" id="GO:0006401">
    <property type="term" value="P:RNA catabolic process"/>
    <property type="evidence" value="ECO:0007669"/>
    <property type="project" value="UniProtKB-UniRule"/>
</dbReference>
<accession>A0A502CD51</accession>
<evidence type="ECO:0000259" key="14">
    <source>
        <dbReference type="PROSITE" id="PS51194"/>
    </source>
</evidence>
<keyword evidence="5 10" id="KW-0347">Helicase</keyword>
<dbReference type="Pfam" id="PF00271">
    <property type="entry name" value="Helicase_C"/>
    <property type="match status" value="1"/>
</dbReference>
<evidence type="ECO:0000256" key="5">
    <source>
        <dbReference type="ARBA" id="ARBA00022806"/>
    </source>
</evidence>
<feature type="compositionally biased region" description="Basic and acidic residues" evidence="12">
    <location>
        <begin position="487"/>
        <end position="538"/>
    </location>
</feature>
<dbReference type="GO" id="GO:0016887">
    <property type="term" value="F:ATP hydrolysis activity"/>
    <property type="evidence" value="ECO:0007669"/>
    <property type="project" value="RHEA"/>
</dbReference>
<dbReference type="InterPro" id="IPR027417">
    <property type="entry name" value="P-loop_NTPase"/>
</dbReference>
<proteinExistence type="inferred from homology"/>
<dbReference type="InterPro" id="IPR011545">
    <property type="entry name" value="DEAD/DEAH_box_helicase_dom"/>
</dbReference>
<dbReference type="GO" id="GO:0005840">
    <property type="term" value="C:ribosome"/>
    <property type="evidence" value="ECO:0007669"/>
    <property type="project" value="TreeGrafter"/>
</dbReference>
<feature type="region of interest" description="Disordered" evidence="12">
    <location>
        <begin position="445"/>
        <end position="538"/>
    </location>
</feature>
<dbReference type="InterPro" id="IPR057325">
    <property type="entry name" value="DeaD_dimer"/>
</dbReference>
<comment type="subcellular location">
    <subcellularLocation>
        <location evidence="1 10">Cytoplasm</location>
    </subcellularLocation>
</comment>
<dbReference type="InterPro" id="IPR005580">
    <property type="entry name" value="DbpA/CsdA_RNA-bd_dom"/>
</dbReference>
<dbReference type="PANTHER" id="PTHR47963">
    <property type="entry name" value="DEAD-BOX ATP-DEPENDENT RNA HELICASE 47, MITOCHONDRIAL"/>
    <property type="match status" value="1"/>
</dbReference>
<feature type="domain" description="Helicase ATP-binding" evidence="13">
    <location>
        <begin position="44"/>
        <end position="215"/>
    </location>
</feature>
<dbReference type="AlphaFoldDB" id="A0A502CD51"/>
<keyword evidence="4 10" id="KW-0378">Hydrolase</keyword>
<evidence type="ECO:0000313" key="17">
    <source>
        <dbReference type="Proteomes" id="UP000319486"/>
    </source>
</evidence>
<evidence type="ECO:0000256" key="12">
    <source>
        <dbReference type="SAM" id="MobiDB-lite"/>
    </source>
</evidence>
<feature type="domain" description="Helicase C-terminal" evidence="14">
    <location>
        <begin position="239"/>
        <end position="386"/>
    </location>
</feature>
<evidence type="ECO:0000259" key="15">
    <source>
        <dbReference type="PROSITE" id="PS51195"/>
    </source>
</evidence>
<dbReference type="EMBL" id="RCZO01000002">
    <property type="protein sequence ID" value="TPG10610.1"/>
    <property type="molecule type" value="Genomic_DNA"/>
</dbReference>
<dbReference type="PROSITE" id="PS00039">
    <property type="entry name" value="DEAD_ATP_HELICASE"/>
    <property type="match status" value="1"/>
</dbReference>
<dbReference type="InterPro" id="IPR044742">
    <property type="entry name" value="DEAD/DEAH_RhlB"/>
</dbReference>
<evidence type="ECO:0000256" key="11">
    <source>
        <dbReference type="PROSITE-ProRule" id="PRU00552"/>
    </source>
</evidence>
<evidence type="ECO:0000256" key="9">
    <source>
        <dbReference type="ARBA" id="ARBA00047984"/>
    </source>
</evidence>
<keyword evidence="2 10" id="KW-0963">Cytoplasm</keyword>
<feature type="compositionally biased region" description="Basic and acidic residues" evidence="12">
    <location>
        <begin position="447"/>
        <end position="477"/>
    </location>
</feature>
<evidence type="ECO:0000313" key="16">
    <source>
        <dbReference type="EMBL" id="TPG10610.1"/>
    </source>
</evidence>
<evidence type="ECO:0000256" key="3">
    <source>
        <dbReference type="ARBA" id="ARBA00022741"/>
    </source>
</evidence>
<dbReference type="GO" id="GO:0003724">
    <property type="term" value="F:RNA helicase activity"/>
    <property type="evidence" value="ECO:0007669"/>
    <property type="project" value="UniProtKB-UniRule"/>
</dbReference>
<evidence type="ECO:0000256" key="4">
    <source>
        <dbReference type="ARBA" id="ARBA00022801"/>
    </source>
</evidence>
<dbReference type="PROSITE" id="PS51195">
    <property type="entry name" value="Q_MOTIF"/>
    <property type="match status" value="1"/>
</dbReference>
<dbReference type="CDD" id="cd12499">
    <property type="entry name" value="RRM_EcCsdA_like"/>
    <property type="match status" value="1"/>
</dbReference>
<dbReference type="GO" id="GO:0070417">
    <property type="term" value="P:cellular response to cold"/>
    <property type="evidence" value="ECO:0007669"/>
    <property type="project" value="InterPro"/>
</dbReference>
<dbReference type="Gene3D" id="3.30.70.330">
    <property type="match status" value="1"/>
</dbReference>
<gene>
    <name evidence="10" type="primary">deaD</name>
    <name evidence="10" type="synonym">csdA</name>
    <name evidence="16" type="ORF">EAH88_05855</name>
</gene>
<comment type="similarity">
    <text evidence="10">Belongs to the DEAD box helicase family. DeaD/CsdA subfamily.</text>
</comment>
<dbReference type="InterPro" id="IPR014014">
    <property type="entry name" value="RNA_helicase_DEAD_Q_motif"/>
</dbReference>
<keyword evidence="8 10" id="KW-0346">Stress response</keyword>
<dbReference type="PROSITE" id="PS51194">
    <property type="entry name" value="HELICASE_CTER"/>
    <property type="match status" value="1"/>
</dbReference>
<evidence type="ECO:0000259" key="13">
    <source>
        <dbReference type="PROSITE" id="PS51192"/>
    </source>
</evidence>
<dbReference type="SUPFAM" id="SSF52540">
    <property type="entry name" value="P-loop containing nucleoside triphosphate hydrolases"/>
    <property type="match status" value="1"/>
</dbReference>
<organism evidence="16 17">
    <name type="scientific">Rhodanobacter glycinis</name>
    <dbReference type="NCBI Taxonomy" id="582702"/>
    <lineage>
        <taxon>Bacteria</taxon>
        <taxon>Pseudomonadati</taxon>
        <taxon>Pseudomonadota</taxon>
        <taxon>Gammaproteobacteria</taxon>
        <taxon>Lysobacterales</taxon>
        <taxon>Rhodanobacteraceae</taxon>
        <taxon>Rhodanobacter</taxon>
    </lineage>
</organism>